<dbReference type="AlphaFoldDB" id="A0AAE3H653"/>
<sequence length="112" mass="12790">MLIPTVAVFGQTNSVRNYKMPVQDRKEVKTQDIAINKSNASVTNSFDSPQNYKHQVLNKNQENQDLLVLRTSTEKGQTGINPLESIRNYKSPVFSRTIQKEINREQLAVVKE</sequence>
<accession>A0AAE3H653</accession>
<organism evidence="1 2">
    <name type="scientific">Lacihabitans soyangensis</name>
    <dbReference type="NCBI Taxonomy" id="869394"/>
    <lineage>
        <taxon>Bacteria</taxon>
        <taxon>Pseudomonadati</taxon>
        <taxon>Bacteroidota</taxon>
        <taxon>Cytophagia</taxon>
        <taxon>Cytophagales</taxon>
        <taxon>Leadbetterellaceae</taxon>
        <taxon>Lacihabitans</taxon>
    </lineage>
</organism>
<dbReference type="Proteomes" id="UP001204144">
    <property type="component" value="Unassembled WGS sequence"/>
</dbReference>
<evidence type="ECO:0000313" key="2">
    <source>
        <dbReference type="Proteomes" id="UP001204144"/>
    </source>
</evidence>
<protein>
    <submittedName>
        <fullName evidence="1">Uncharacterized protein</fullName>
    </submittedName>
</protein>
<reference evidence="1 2" key="1">
    <citation type="submission" date="2018-11" db="EMBL/GenBank/DDBJ databases">
        <title>Novel bacteria species description.</title>
        <authorList>
            <person name="Han J.-H."/>
        </authorList>
    </citation>
    <scope>NUCLEOTIDE SEQUENCE [LARGE SCALE GENOMIC DNA]</scope>
    <source>
        <strain evidence="1 2">KCTC23259</strain>
    </source>
</reference>
<keyword evidence="2" id="KW-1185">Reference proteome</keyword>
<gene>
    <name evidence="1" type="ORF">EGI31_21240</name>
</gene>
<proteinExistence type="predicted"/>
<comment type="caution">
    <text evidence="1">The sequence shown here is derived from an EMBL/GenBank/DDBJ whole genome shotgun (WGS) entry which is preliminary data.</text>
</comment>
<evidence type="ECO:0000313" key="1">
    <source>
        <dbReference type="EMBL" id="MCP9765468.1"/>
    </source>
</evidence>
<dbReference type="EMBL" id="RJUF01000183">
    <property type="protein sequence ID" value="MCP9765468.1"/>
    <property type="molecule type" value="Genomic_DNA"/>
</dbReference>
<name>A0AAE3H653_9BACT</name>